<evidence type="ECO:0000256" key="18">
    <source>
        <dbReference type="ARBA" id="ARBA00033321"/>
    </source>
</evidence>
<comment type="subcellular location">
    <subcellularLocation>
        <location evidence="3">Cell inner membrane</location>
        <topology evidence="3">Multi-pass membrane protein</topology>
    </subcellularLocation>
</comment>
<keyword evidence="17" id="KW-1208">Phospholipid metabolism</keyword>
<evidence type="ECO:0000256" key="6">
    <source>
        <dbReference type="ARBA" id="ARBA00015623"/>
    </source>
</evidence>
<dbReference type="GO" id="GO:0008654">
    <property type="term" value="P:phospholipid biosynthetic process"/>
    <property type="evidence" value="ECO:0007669"/>
    <property type="project" value="UniProtKB-KW"/>
</dbReference>
<feature type="transmembrane region" description="Helical" evidence="19">
    <location>
        <begin position="218"/>
        <end position="238"/>
    </location>
</feature>
<comment type="similarity">
    <text evidence="4">Belongs to the CDP-alcohol phosphatidyltransferase class-I family.</text>
</comment>
<keyword evidence="12 19" id="KW-1133">Transmembrane helix</keyword>
<evidence type="ECO:0000256" key="5">
    <source>
        <dbReference type="ARBA" id="ARBA00013195"/>
    </source>
</evidence>
<feature type="transmembrane region" description="Helical" evidence="19">
    <location>
        <begin position="107"/>
        <end position="124"/>
    </location>
</feature>
<comment type="cofactor">
    <cofactor evidence="2">
        <name>Mn(2+)</name>
        <dbReference type="ChEBI" id="CHEBI:29035"/>
    </cofactor>
</comment>
<protein>
    <recommendedName>
        <fullName evidence="6">Phosphatidylcholine synthase</fullName>
        <ecNumber evidence="5">2.7.8.24</ecNumber>
    </recommendedName>
    <alternativeName>
        <fullName evidence="18">CDP-diglyceride-choline O-phosphatidyltransferase</fullName>
    </alternativeName>
</protein>
<evidence type="ECO:0000256" key="14">
    <source>
        <dbReference type="ARBA" id="ARBA00023136"/>
    </source>
</evidence>
<feature type="transmembrane region" description="Helical" evidence="19">
    <location>
        <begin position="12"/>
        <end position="33"/>
    </location>
</feature>
<evidence type="ECO:0000313" key="21">
    <source>
        <dbReference type="Proteomes" id="UP000536179"/>
    </source>
</evidence>
<evidence type="ECO:0000256" key="8">
    <source>
        <dbReference type="ARBA" id="ARBA00022516"/>
    </source>
</evidence>
<dbReference type="InterPro" id="IPR043130">
    <property type="entry name" value="CDP-OH_PTrfase_TM_dom"/>
</dbReference>
<evidence type="ECO:0000256" key="9">
    <source>
        <dbReference type="ARBA" id="ARBA00022519"/>
    </source>
</evidence>
<evidence type="ECO:0000256" key="4">
    <source>
        <dbReference type="ARBA" id="ARBA00010441"/>
    </source>
</evidence>
<comment type="catalytic activity">
    <reaction evidence="1">
        <text>a CDP-1,2-diacyl-sn-glycerol + choline = a 1,2-diacyl-sn-glycero-3-phosphocholine + CMP + H(+)</text>
        <dbReference type="Rhea" id="RHEA:14597"/>
        <dbReference type="ChEBI" id="CHEBI:15354"/>
        <dbReference type="ChEBI" id="CHEBI:15378"/>
        <dbReference type="ChEBI" id="CHEBI:57643"/>
        <dbReference type="ChEBI" id="CHEBI:58332"/>
        <dbReference type="ChEBI" id="CHEBI:60377"/>
        <dbReference type="EC" id="2.7.8.24"/>
    </reaction>
</comment>
<dbReference type="Proteomes" id="UP000536179">
    <property type="component" value="Unassembled WGS sequence"/>
</dbReference>
<keyword evidence="15" id="KW-0594">Phospholipid biosynthesis</keyword>
<organism evidence="20 21">
    <name type="scientific">Aporhodopirellula rubra</name>
    <dbReference type="NCBI Taxonomy" id="980271"/>
    <lineage>
        <taxon>Bacteria</taxon>
        <taxon>Pseudomonadati</taxon>
        <taxon>Planctomycetota</taxon>
        <taxon>Planctomycetia</taxon>
        <taxon>Pirellulales</taxon>
        <taxon>Pirellulaceae</taxon>
        <taxon>Aporhodopirellula</taxon>
    </lineage>
</organism>
<evidence type="ECO:0000256" key="3">
    <source>
        <dbReference type="ARBA" id="ARBA00004429"/>
    </source>
</evidence>
<name>A0A7W5H5Q5_9BACT</name>
<dbReference type="EMBL" id="JACHXU010000005">
    <property type="protein sequence ID" value="MBB3206155.1"/>
    <property type="molecule type" value="Genomic_DNA"/>
</dbReference>
<keyword evidence="8" id="KW-0444">Lipid biosynthesis</keyword>
<evidence type="ECO:0000256" key="2">
    <source>
        <dbReference type="ARBA" id="ARBA00001936"/>
    </source>
</evidence>
<evidence type="ECO:0000256" key="17">
    <source>
        <dbReference type="ARBA" id="ARBA00023264"/>
    </source>
</evidence>
<dbReference type="AlphaFoldDB" id="A0A7W5H5Q5"/>
<keyword evidence="11 19" id="KW-0812">Transmembrane</keyword>
<keyword evidence="9" id="KW-0997">Cell inner membrane</keyword>
<keyword evidence="16" id="KW-0464">Manganese</keyword>
<evidence type="ECO:0000256" key="19">
    <source>
        <dbReference type="SAM" id="Phobius"/>
    </source>
</evidence>
<dbReference type="EC" id="2.7.8.24" evidence="5"/>
<feature type="transmembrane region" description="Helical" evidence="19">
    <location>
        <begin position="136"/>
        <end position="154"/>
    </location>
</feature>
<gene>
    <name evidence="20" type="ORF">FHS27_001963</name>
</gene>
<comment type="caution">
    <text evidence="20">The sequence shown here is derived from an EMBL/GenBank/DDBJ whole genome shotgun (WGS) entry which is preliminary data.</text>
</comment>
<keyword evidence="7" id="KW-1003">Cell membrane</keyword>
<evidence type="ECO:0000256" key="10">
    <source>
        <dbReference type="ARBA" id="ARBA00022679"/>
    </source>
</evidence>
<feature type="transmembrane region" description="Helical" evidence="19">
    <location>
        <begin position="193"/>
        <end position="212"/>
    </location>
</feature>
<feature type="transmembrane region" description="Helical" evidence="19">
    <location>
        <begin position="160"/>
        <end position="181"/>
    </location>
</feature>
<evidence type="ECO:0000256" key="1">
    <source>
        <dbReference type="ARBA" id="ARBA00000958"/>
    </source>
</evidence>
<keyword evidence="10 20" id="KW-0808">Transferase</keyword>
<dbReference type="Gene3D" id="1.20.120.1760">
    <property type="match status" value="1"/>
</dbReference>
<dbReference type="InterPro" id="IPR026027">
    <property type="entry name" value="PcS"/>
</dbReference>
<keyword evidence="14 19" id="KW-0472">Membrane</keyword>
<evidence type="ECO:0000256" key="16">
    <source>
        <dbReference type="ARBA" id="ARBA00023211"/>
    </source>
</evidence>
<reference evidence="20 21" key="1">
    <citation type="submission" date="2020-08" db="EMBL/GenBank/DDBJ databases">
        <title>Genomic Encyclopedia of Type Strains, Phase III (KMG-III): the genomes of soil and plant-associated and newly described type strains.</title>
        <authorList>
            <person name="Whitman W."/>
        </authorList>
    </citation>
    <scope>NUCLEOTIDE SEQUENCE [LARGE SCALE GENOMIC DNA]</scope>
    <source>
        <strain evidence="20 21">CECT 8075</strain>
    </source>
</reference>
<sequence>MSKLRRDQYFVARAAYLVHLLTASGIVPAALAMHEMLQPDCDPRIVFACLLVTTLIDSIDGPLARRFEVKRNAPSLDGRVIDDLLDYLTFAFIPLMLIWRMDWMPGRLGFTVMIAMGASLLGFAHREAKSESRGVFRGFPSYWNLFAIYAGVFSTQVSPWLTAITLWGLSVLTVSPVWVLYPNLAPKRFKGAIFIGGILWTLCLIAMLLMDYPRSPLWLVYGSLAYPLYYVIVSVVHVRSMN</sequence>
<dbReference type="PIRSF" id="PIRSF000851">
    <property type="entry name" value="PcS"/>
    <property type="match status" value="1"/>
</dbReference>
<keyword evidence="13" id="KW-0443">Lipid metabolism</keyword>
<evidence type="ECO:0000256" key="13">
    <source>
        <dbReference type="ARBA" id="ARBA00023098"/>
    </source>
</evidence>
<accession>A0A7W5H5Q5</accession>
<evidence type="ECO:0000256" key="11">
    <source>
        <dbReference type="ARBA" id="ARBA00022692"/>
    </source>
</evidence>
<dbReference type="GO" id="GO:0050520">
    <property type="term" value="F:phosphatidylcholine synthase activity"/>
    <property type="evidence" value="ECO:0007669"/>
    <property type="project" value="UniProtKB-EC"/>
</dbReference>
<evidence type="ECO:0000313" key="20">
    <source>
        <dbReference type="EMBL" id="MBB3206155.1"/>
    </source>
</evidence>
<evidence type="ECO:0000256" key="12">
    <source>
        <dbReference type="ARBA" id="ARBA00022989"/>
    </source>
</evidence>
<keyword evidence="21" id="KW-1185">Reference proteome</keyword>
<evidence type="ECO:0000256" key="15">
    <source>
        <dbReference type="ARBA" id="ARBA00023209"/>
    </source>
</evidence>
<proteinExistence type="inferred from homology"/>
<evidence type="ECO:0000256" key="7">
    <source>
        <dbReference type="ARBA" id="ARBA00022475"/>
    </source>
</evidence>
<dbReference type="GO" id="GO:0005886">
    <property type="term" value="C:plasma membrane"/>
    <property type="evidence" value="ECO:0007669"/>
    <property type="project" value="UniProtKB-SubCell"/>
</dbReference>